<keyword evidence="1" id="KW-0449">Lipoprotein</keyword>
<keyword evidence="2" id="KW-1185">Reference proteome</keyword>
<dbReference type="STRING" id="1079859.SAMN04515674_11049"/>
<accession>A0A1I5VSY9</accession>
<dbReference type="Pfam" id="PF14109">
    <property type="entry name" value="GldH_lipo"/>
    <property type="match status" value="1"/>
</dbReference>
<dbReference type="InterPro" id="IPR020018">
    <property type="entry name" value="Motility-assoc_lipoprot_GldH"/>
</dbReference>
<dbReference type="PROSITE" id="PS51257">
    <property type="entry name" value="PROKAR_LIPOPROTEIN"/>
    <property type="match status" value="1"/>
</dbReference>
<gene>
    <name evidence="1" type="ORF">SAMN04515674_11049</name>
</gene>
<protein>
    <submittedName>
        <fullName evidence="1">Gliding motility-associated lipoprotein GldH</fullName>
    </submittedName>
</protein>
<reference evidence="1 2" key="1">
    <citation type="submission" date="2016-10" db="EMBL/GenBank/DDBJ databases">
        <authorList>
            <person name="de Groot N.N."/>
        </authorList>
    </citation>
    <scope>NUCLEOTIDE SEQUENCE [LARGE SCALE GENOMIC DNA]</scope>
    <source>
        <strain evidence="2">E92,LMG 26720,CCM 7988</strain>
    </source>
</reference>
<dbReference type="Proteomes" id="UP000199306">
    <property type="component" value="Unassembled WGS sequence"/>
</dbReference>
<dbReference type="RefSeq" id="WP_092018258.1">
    <property type="nucleotide sequence ID" value="NZ_FOXH01000010.1"/>
</dbReference>
<name>A0A1I5VSY9_9BACT</name>
<dbReference type="OrthoDB" id="982482at2"/>
<organism evidence="1 2">
    <name type="scientific">Pseudarcicella hirudinis</name>
    <dbReference type="NCBI Taxonomy" id="1079859"/>
    <lineage>
        <taxon>Bacteria</taxon>
        <taxon>Pseudomonadati</taxon>
        <taxon>Bacteroidota</taxon>
        <taxon>Cytophagia</taxon>
        <taxon>Cytophagales</taxon>
        <taxon>Flectobacillaceae</taxon>
        <taxon>Pseudarcicella</taxon>
    </lineage>
</organism>
<dbReference type="AlphaFoldDB" id="A0A1I5VSY9"/>
<sequence length="160" mass="18648">MNKRVFFYFLFLGFAALQSCDDKTLMKENYNIKDGKWFVKDAPVFSFEVLDTLSSYNVFYNVRNNSSYPYYNLYLTHYLYDAKNKVIHQKLDELILSDATTGKPTGDGLGDINDHKVLAFKDFKFPHKGQYKIQVRQYMRQNPLPDVVSVGITIEKTLAK</sequence>
<dbReference type="NCBIfam" id="TIGR03511">
    <property type="entry name" value="GldH_lipo"/>
    <property type="match status" value="1"/>
</dbReference>
<dbReference type="EMBL" id="FOXH01000010">
    <property type="protein sequence ID" value="SFQ10714.1"/>
    <property type="molecule type" value="Genomic_DNA"/>
</dbReference>
<proteinExistence type="predicted"/>
<evidence type="ECO:0000313" key="1">
    <source>
        <dbReference type="EMBL" id="SFQ10714.1"/>
    </source>
</evidence>
<evidence type="ECO:0000313" key="2">
    <source>
        <dbReference type="Proteomes" id="UP000199306"/>
    </source>
</evidence>